<dbReference type="PROSITE" id="PS00517">
    <property type="entry name" value="RNASE_3_1"/>
    <property type="match status" value="1"/>
</dbReference>
<dbReference type="GO" id="GO:0004525">
    <property type="term" value="F:ribonuclease III activity"/>
    <property type="evidence" value="ECO:0007669"/>
    <property type="project" value="UniProtKB-UniRule"/>
</dbReference>
<evidence type="ECO:0000313" key="12">
    <source>
        <dbReference type="EMBL" id="CUU04073.1"/>
    </source>
</evidence>
<keyword evidence="9" id="KW-0819">tRNA processing</keyword>
<dbReference type="InterPro" id="IPR011907">
    <property type="entry name" value="RNase_III"/>
</dbReference>
<dbReference type="Pfam" id="PF00035">
    <property type="entry name" value="dsrm"/>
    <property type="match status" value="1"/>
</dbReference>
<dbReference type="OrthoDB" id="9805026at2"/>
<keyword evidence="5 9" id="KW-0540">Nuclease</keyword>
<feature type="binding site" evidence="9">
    <location>
        <position position="144"/>
    </location>
    <ligand>
        <name>Mg(2+)</name>
        <dbReference type="ChEBI" id="CHEBI:18420"/>
    </ligand>
</feature>
<feature type="active site" evidence="9">
    <location>
        <position position="147"/>
    </location>
</feature>
<dbReference type="SUPFAM" id="SSF69065">
    <property type="entry name" value="RNase III domain-like"/>
    <property type="match status" value="1"/>
</dbReference>
<reference evidence="13" key="1">
    <citation type="submission" date="2015-11" db="EMBL/GenBank/DDBJ databases">
        <authorList>
            <person name="Varghese N."/>
        </authorList>
    </citation>
    <scope>NUCLEOTIDE SEQUENCE [LARGE SCALE GENOMIC DNA]</scope>
</reference>
<proteinExistence type="inferred from homology"/>
<feature type="binding site" evidence="9">
    <location>
        <position position="71"/>
    </location>
    <ligand>
        <name>Mg(2+)</name>
        <dbReference type="ChEBI" id="CHEBI:18420"/>
    </ligand>
</feature>
<comment type="function">
    <text evidence="9">Digests double-stranded RNA. Involved in the processing of primary rRNA transcript to yield the immediate precursors to the large and small rRNAs (23S and 16S). Processes some mRNAs, and tRNAs when they are encoded in the rRNA operon. Processes pre-crRNA and tracrRNA of type II CRISPR loci if present in the organism.</text>
</comment>
<evidence type="ECO:0000256" key="5">
    <source>
        <dbReference type="ARBA" id="ARBA00022722"/>
    </source>
</evidence>
<dbReference type="InterPro" id="IPR036389">
    <property type="entry name" value="RNase_III_sf"/>
</dbReference>
<comment type="subunit">
    <text evidence="9">Homodimer.</text>
</comment>
<dbReference type="SMART" id="SM00535">
    <property type="entry name" value="RIBOc"/>
    <property type="match status" value="1"/>
</dbReference>
<dbReference type="GO" id="GO:0010468">
    <property type="term" value="P:regulation of gene expression"/>
    <property type="evidence" value="ECO:0007669"/>
    <property type="project" value="TreeGrafter"/>
</dbReference>
<evidence type="ECO:0000256" key="1">
    <source>
        <dbReference type="ARBA" id="ARBA00000109"/>
    </source>
</evidence>
<feature type="binding site" evidence="9">
    <location>
        <position position="147"/>
    </location>
    <ligand>
        <name>Mg(2+)</name>
        <dbReference type="ChEBI" id="CHEBI:18420"/>
    </ligand>
</feature>
<keyword evidence="9" id="KW-0479">Metal-binding</keyword>
<keyword evidence="6 9" id="KW-0255">Endonuclease</keyword>
<keyword evidence="9" id="KW-0460">Magnesium</keyword>
<evidence type="ECO:0000256" key="4">
    <source>
        <dbReference type="ARBA" id="ARBA00022664"/>
    </source>
</evidence>
<comment type="subcellular location">
    <subcellularLocation>
        <location evidence="9">Cytoplasm</location>
    </subcellularLocation>
</comment>
<dbReference type="HAMAP" id="MF_00104">
    <property type="entry name" value="RNase_III"/>
    <property type="match status" value="1"/>
</dbReference>
<dbReference type="GO" id="GO:0003725">
    <property type="term" value="F:double-stranded RNA binding"/>
    <property type="evidence" value="ECO:0007669"/>
    <property type="project" value="TreeGrafter"/>
</dbReference>
<dbReference type="STRING" id="1643428.GCA_001442855_00870"/>
<dbReference type="Gene3D" id="3.30.160.20">
    <property type="match status" value="1"/>
</dbReference>
<dbReference type="PROSITE" id="PS50137">
    <property type="entry name" value="DS_RBD"/>
    <property type="match status" value="1"/>
</dbReference>
<dbReference type="Pfam" id="PF14622">
    <property type="entry name" value="Ribonucleas_3_3"/>
    <property type="match status" value="1"/>
</dbReference>
<evidence type="ECO:0000256" key="6">
    <source>
        <dbReference type="ARBA" id="ARBA00022759"/>
    </source>
</evidence>
<evidence type="ECO:0000256" key="9">
    <source>
        <dbReference type="HAMAP-Rule" id="MF_00104"/>
    </source>
</evidence>
<dbReference type="PANTHER" id="PTHR11207">
    <property type="entry name" value="RIBONUCLEASE III"/>
    <property type="match status" value="1"/>
</dbReference>
<feature type="domain" description="DRBM" evidence="10">
    <location>
        <begin position="188"/>
        <end position="256"/>
    </location>
</feature>
<dbReference type="InterPro" id="IPR014720">
    <property type="entry name" value="dsRBD_dom"/>
</dbReference>
<dbReference type="AlphaFoldDB" id="A0A0S4MZ51"/>
<dbReference type="InterPro" id="IPR000999">
    <property type="entry name" value="RNase_III_dom"/>
</dbReference>
<keyword evidence="7 9" id="KW-0378">Hydrolase</keyword>
<dbReference type="GO" id="GO:0008033">
    <property type="term" value="P:tRNA processing"/>
    <property type="evidence" value="ECO:0007669"/>
    <property type="project" value="UniProtKB-KW"/>
</dbReference>
<evidence type="ECO:0000256" key="2">
    <source>
        <dbReference type="ARBA" id="ARBA00010183"/>
    </source>
</evidence>
<dbReference type="EMBL" id="FAOO01000005">
    <property type="protein sequence ID" value="CUU04073.1"/>
    <property type="molecule type" value="Genomic_DNA"/>
</dbReference>
<dbReference type="Proteomes" id="UP000320623">
    <property type="component" value="Unassembled WGS sequence"/>
</dbReference>
<gene>
    <name evidence="9" type="primary">rnc</name>
    <name evidence="12" type="ORF">JGI1_00893</name>
</gene>
<keyword evidence="9" id="KW-0699">rRNA-binding</keyword>
<name>A0A0S4MZ51_9BACT</name>
<keyword evidence="8 9" id="KW-0694">RNA-binding</keyword>
<dbReference type="GO" id="GO:0006364">
    <property type="term" value="P:rRNA processing"/>
    <property type="evidence" value="ECO:0007669"/>
    <property type="project" value="UniProtKB-UniRule"/>
</dbReference>
<dbReference type="GO" id="GO:0019843">
    <property type="term" value="F:rRNA binding"/>
    <property type="evidence" value="ECO:0007669"/>
    <property type="project" value="UniProtKB-KW"/>
</dbReference>
<accession>A0A0S4MZ51</accession>
<evidence type="ECO:0000256" key="3">
    <source>
        <dbReference type="ARBA" id="ARBA00022552"/>
    </source>
</evidence>
<dbReference type="PANTHER" id="PTHR11207:SF0">
    <property type="entry name" value="RIBONUCLEASE 3"/>
    <property type="match status" value="1"/>
</dbReference>
<dbReference type="GO" id="GO:0006397">
    <property type="term" value="P:mRNA processing"/>
    <property type="evidence" value="ECO:0007669"/>
    <property type="project" value="UniProtKB-UniRule"/>
</dbReference>
<protein>
    <recommendedName>
        <fullName evidence="9">Ribonuclease 3</fullName>
        <ecNumber evidence="9">3.1.26.3</ecNumber>
    </recommendedName>
    <alternativeName>
        <fullName evidence="9">Ribonuclease III</fullName>
        <shortName evidence="9">RNase III</shortName>
    </alternativeName>
</protein>
<feature type="domain" description="RNase III" evidence="11">
    <location>
        <begin position="26"/>
        <end position="158"/>
    </location>
</feature>
<evidence type="ECO:0000259" key="10">
    <source>
        <dbReference type="PROSITE" id="PS50137"/>
    </source>
</evidence>
<dbReference type="PROSITE" id="PS50142">
    <property type="entry name" value="RNASE_3_2"/>
    <property type="match status" value="1"/>
</dbReference>
<dbReference type="Gene3D" id="1.10.1520.10">
    <property type="entry name" value="Ribonuclease III domain"/>
    <property type="match status" value="1"/>
</dbReference>
<dbReference type="FunFam" id="1.10.1520.10:FF:000001">
    <property type="entry name" value="Ribonuclease 3"/>
    <property type="match status" value="1"/>
</dbReference>
<dbReference type="NCBIfam" id="TIGR02191">
    <property type="entry name" value="RNaseIII"/>
    <property type="match status" value="1"/>
</dbReference>
<evidence type="ECO:0000256" key="7">
    <source>
        <dbReference type="ARBA" id="ARBA00022801"/>
    </source>
</evidence>
<evidence type="ECO:0000313" key="13">
    <source>
        <dbReference type="Proteomes" id="UP000320623"/>
    </source>
</evidence>
<comment type="cofactor">
    <cofactor evidence="9">
        <name>Mg(2+)</name>
        <dbReference type="ChEBI" id="CHEBI:18420"/>
    </cofactor>
</comment>
<dbReference type="CDD" id="cd10845">
    <property type="entry name" value="DSRM_RNAse_III_family"/>
    <property type="match status" value="1"/>
</dbReference>
<keyword evidence="3 9" id="KW-0698">rRNA processing</keyword>
<organism evidence="12 13">
    <name type="scientific">Candidatus Thermokryptus mobilis</name>
    <dbReference type="NCBI Taxonomy" id="1643428"/>
    <lineage>
        <taxon>Bacteria</taxon>
        <taxon>Pseudomonadati</taxon>
        <taxon>Candidatus Kryptoniota</taxon>
        <taxon>Candidatus Thermokryptus</taxon>
    </lineage>
</organism>
<keyword evidence="4 9" id="KW-0507">mRNA processing</keyword>
<dbReference type="SMART" id="SM00358">
    <property type="entry name" value="DSRM"/>
    <property type="match status" value="1"/>
</dbReference>
<evidence type="ECO:0000259" key="11">
    <source>
        <dbReference type="PROSITE" id="PS50142"/>
    </source>
</evidence>
<dbReference type="CDD" id="cd00593">
    <property type="entry name" value="RIBOc"/>
    <property type="match status" value="1"/>
</dbReference>
<dbReference type="GO" id="GO:0005737">
    <property type="term" value="C:cytoplasm"/>
    <property type="evidence" value="ECO:0007669"/>
    <property type="project" value="UniProtKB-SubCell"/>
</dbReference>
<comment type="similarity">
    <text evidence="2">Belongs to the ribonuclease III family.</text>
</comment>
<evidence type="ECO:0000256" key="8">
    <source>
        <dbReference type="ARBA" id="ARBA00022884"/>
    </source>
</evidence>
<dbReference type="SUPFAM" id="SSF54768">
    <property type="entry name" value="dsRNA-binding domain-like"/>
    <property type="match status" value="1"/>
</dbReference>
<dbReference type="EC" id="3.1.26.3" evidence="9"/>
<sequence length="262" mass="29773">MILLGLIRKLKSLFKPKVDIISDEKFKELEKILGLKIKNRDIFVQALTHRSFVPIAKNKFKLRLESNERLEFLGDSILNLVAGELLYKAYPQASEGRLTRLRSRVINKGILIKYAYLLKLDEFILLSHSARRALMQGYNSLLADTFEAVVAAIYLDSGFEAVKTFLTRVFKEQIGEFDAKFYETTREHYKSILIEYSHKVNLDVSYRVVKIEGPEHERTFTVEVLLGGEVVGIGTGKSKKEAEKSAAYNALIKLGLIDPSLA</sequence>
<keyword evidence="13" id="KW-1185">Reference proteome</keyword>
<keyword evidence="9" id="KW-0963">Cytoplasm</keyword>
<feature type="active site" evidence="9">
    <location>
        <position position="75"/>
    </location>
</feature>
<comment type="catalytic activity">
    <reaction evidence="1 9">
        <text>Endonucleolytic cleavage to 5'-phosphomonoester.</text>
        <dbReference type="EC" id="3.1.26.3"/>
    </reaction>
</comment>
<dbReference type="GO" id="GO:0046872">
    <property type="term" value="F:metal ion binding"/>
    <property type="evidence" value="ECO:0007669"/>
    <property type="project" value="UniProtKB-KW"/>
</dbReference>